<evidence type="ECO:0000313" key="3">
    <source>
        <dbReference type="Proteomes" id="UP000636949"/>
    </source>
</evidence>
<name>A0A8J2Z6F6_9GAMM</name>
<reference evidence="2" key="1">
    <citation type="journal article" date="2014" name="Int. J. Syst. Evol. Microbiol.">
        <title>Complete genome sequence of Corynebacterium casei LMG S-19264T (=DSM 44701T), isolated from a smear-ripened cheese.</title>
        <authorList>
            <consortium name="US DOE Joint Genome Institute (JGI-PGF)"/>
            <person name="Walter F."/>
            <person name="Albersmeier A."/>
            <person name="Kalinowski J."/>
            <person name="Ruckert C."/>
        </authorList>
    </citation>
    <scope>NUCLEOTIDE SEQUENCE</scope>
    <source>
        <strain evidence="2">CGMCC 1.15758</strain>
    </source>
</reference>
<feature type="chain" id="PRO_5035307184" evidence="1">
    <location>
        <begin position="19"/>
        <end position="363"/>
    </location>
</feature>
<dbReference type="OrthoDB" id="9801783at2"/>
<feature type="signal peptide" evidence="1">
    <location>
        <begin position="1"/>
        <end position="18"/>
    </location>
</feature>
<evidence type="ECO:0000256" key="1">
    <source>
        <dbReference type="SAM" id="SignalP"/>
    </source>
</evidence>
<keyword evidence="3" id="KW-1185">Reference proteome</keyword>
<comment type="caution">
    <text evidence="2">The sequence shown here is derived from an EMBL/GenBank/DDBJ whole genome shotgun (WGS) entry which is preliminary data.</text>
</comment>
<keyword evidence="1" id="KW-0732">Signal</keyword>
<gene>
    <name evidence="2" type="ORF">GCM10010995_22970</name>
</gene>
<dbReference type="AlphaFoldDB" id="A0A8J2Z6F6"/>
<organism evidence="2 3">
    <name type="scientific">Cysteiniphilum litorale</name>
    <dbReference type="NCBI Taxonomy" id="2056700"/>
    <lineage>
        <taxon>Bacteria</taxon>
        <taxon>Pseudomonadati</taxon>
        <taxon>Pseudomonadota</taxon>
        <taxon>Gammaproteobacteria</taxon>
        <taxon>Thiotrichales</taxon>
        <taxon>Fastidiosibacteraceae</taxon>
        <taxon>Cysteiniphilum</taxon>
    </lineage>
</organism>
<dbReference type="EMBL" id="BMJS01000033">
    <property type="protein sequence ID" value="GGG04941.1"/>
    <property type="molecule type" value="Genomic_DNA"/>
</dbReference>
<dbReference type="RefSeq" id="WP_117003601.1">
    <property type="nucleotide sequence ID" value="NZ_BMJS01000033.1"/>
</dbReference>
<dbReference type="Proteomes" id="UP000636949">
    <property type="component" value="Unassembled WGS sequence"/>
</dbReference>
<dbReference type="Gene3D" id="2.30.60.10">
    <property type="entry name" value="Cyanovirin-N"/>
    <property type="match status" value="1"/>
</dbReference>
<reference evidence="2" key="2">
    <citation type="submission" date="2020-09" db="EMBL/GenBank/DDBJ databases">
        <authorList>
            <person name="Sun Q."/>
            <person name="Zhou Y."/>
        </authorList>
    </citation>
    <scope>NUCLEOTIDE SEQUENCE</scope>
    <source>
        <strain evidence="2">CGMCC 1.15758</strain>
    </source>
</reference>
<protein>
    <submittedName>
        <fullName evidence="2">Uncharacterized protein</fullName>
    </submittedName>
</protein>
<accession>A0A8J2Z6F6</accession>
<sequence>MKYFLSIILILNYVNAQASSWVNFSTEICNNSPIGENYYIAAYRQYQSKITSCTGVDNTCSTLADSKYHIDHMNNAPVIFKLSPRACSTINYQMLVNDPNVLDFTQAKDDDLQLIVATDGQSGSYLNNFTVGGLIYLHGKADTSLVAEIVTPSLETSMINLADSELLDALGLGALVMAPIFSAGHVNIYLKLTTTDKDDFYLADSIGGNNVVKISPFASYPNYNKTPTIHLVNLKQNITPSKNIPAGSYTTMCKNINYTNGQLNADCNNGLDTRNYSLNYMDSCPSGSQVIFLDNNLQCEQKLPNGSYQSSCSNVIFKNGILSADCVERIGNSSWSQSSNLAYNLRCKPNSVSAPRTSSRILF</sequence>
<evidence type="ECO:0000313" key="2">
    <source>
        <dbReference type="EMBL" id="GGG04941.1"/>
    </source>
</evidence>
<dbReference type="InterPro" id="IPR036673">
    <property type="entry name" value="Cyanovirin-N_sf"/>
</dbReference>
<proteinExistence type="predicted"/>